<keyword evidence="2" id="KW-1185">Reference proteome</keyword>
<reference evidence="1" key="1">
    <citation type="submission" date="2022-12" db="EMBL/GenBank/DDBJ databases">
        <title>Genome Sequence of Lasiodiplodia mahajangana.</title>
        <authorList>
            <person name="Buettner E."/>
        </authorList>
    </citation>
    <scope>NUCLEOTIDE SEQUENCE</scope>
    <source>
        <strain evidence="1">VT137</strain>
    </source>
</reference>
<evidence type="ECO:0000313" key="2">
    <source>
        <dbReference type="Proteomes" id="UP001153332"/>
    </source>
</evidence>
<evidence type="ECO:0000313" key="1">
    <source>
        <dbReference type="EMBL" id="KAJ8124379.1"/>
    </source>
</evidence>
<dbReference type="Proteomes" id="UP001153332">
    <property type="component" value="Unassembled WGS sequence"/>
</dbReference>
<protein>
    <submittedName>
        <fullName evidence="1">Uncharacterized protein</fullName>
    </submittedName>
</protein>
<dbReference type="EMBL" id="JAPUUL010003074">
    <property type="protein sequence ID" value="KAJ8124379.1"/>
    <property type="molecule type" value="Genomic_DNA"/>
</dbReference>
<comment type="caution">
    <text evidence="1">The sequence shown here is derived from an EMBL/GenBank/DDBJ whole genome shotgun (WGS) entry which is preliminary data.</text>
</comment>
<name>A0ACC2JAH2_9PEZI</name>
<proteinExistence type="predicted"/>
<accession>A0ACC2JAH2</accession>
<sequence>MSSNAKYNADTRLSLRRRQFFEFFQHRTGARWTTRAPDIPLAGQPPDVVLPTIEQTAFPYYRSGKGVSDLDAHADASTLAPKSRLAFDNLQTLKDYFAGEYPQIHYSKCLGFGGNGLAAAFNVFDKNGNRQPIVVKVIFQDDEATLKKETDAHDEGLVKLGAKPKLDADGDEEMDEWRYTPIHTFMMEMLECGDLAQLISRVKERGENFPGAMLWRLCLCFVRMCIALAYPPNNSIENQNREGPIRETVPRELRDEPGRWTHFDFDPKNIFVGDINNDGEHDVTPTVKLGDFGLALEVQRGRGDFYYEKLRQRAKKYFMAPEQFCVDWDYIRRDEGFVGRHPIAGNFGSHTNVWAVMECLITQCYPAWPPHPTATSRMPPTGKEWYYTYAGHLEQQVYSHVPREMIGLISRLQAHLPEDRPKLFELEEYVTTMIRQQATGDERESRQLADWFHEVLWEPREAPPEPVGMENVWRDIVGTGLINQLPPNQVPRTFLLPFH</sequence>
<organism evidence="1 2">
    <name type="scientific">Lasiodiplodia mahajangana</name>
    <dbReference type="NCBI Taxonomy" id="1108764"/>
    <lineage>
        <taxon>Eukaryota</taxon>
        <taxon>Fungi</taxon>
        <taxon>Dikarya</taxon>
        <taxon>Ascomycota</taxon>
        <taxon>Pezizomycotina</taxon>
        <taxon>Dothideomycetes</taxon>
        <taxon>Dothideomycetes incertae sedis</taxon>
        <taxon>Botryosphaeriales</taxon>
        <taxon>Botryosphaeriaceae</taxon>
        <taxon>Lasiodiplodia</taxon>
    </lineage>
</organism>
<gene>
    <name evidence="1" type="ORF">O1611_g9261</name>
</gene>